<reference evidence="1" key="1">
    <citation type="submission" date="2024-02" db="EMBL/GenBank/DDBJ databases">
        <title>Metagenome Assembled Genome of Zalaria obscura JY119.</title>
        <authorList>
            <person name="Vighnesh L."/>
            <person name="Jagadeeshwari U."/>
            <person name="Venkata Ramana C."/>
            <person name="Sasikala C."/>
        </authorList>
    </citation>
    <scope>NUCLEOTIDE SEQUENCE</scope>
    <source>
        <strain evidence="1">JY119</strain>
    </source>
</reference>
<organism evidence="1 2">
    <name type="scientific">Zalaria obscura</name>
    <dbReference type="NCBI Taxonomy" id="2024903"/>
    <lineage>
        <taxon>Eukaryota</taxon>
        <taxon>Fungi</taxon>
        <taxon>Dikarya</taxon>
        <taxon>Ascomycota</taxon>
        <taxon>Pezizomycotina</taxon>
        <taxon>Dothideomycetes</taxon>
        <taxon>Dothideomycetidae</taxon>
        <taxon>Dothideales</taxon>
        <taxon>Zalariaceae</taxon>
        <taxon>Zalaria</taxon>
    </lineage>
</organism>
<keyword evidence="2" id="KW-1185">Reference proteome</keyword>
<gene>
    <name evidence="1" type="ORF">M8818_000603</name>
</gene>
<proteinExistence type="predicted"/>
<sequence>MTFLTSPLLPPDTYTNTTAVDNIFGWGEQYGVSPPVFGKYPLEYNTIVNASSAIWGRHAIYLLLLGTTSEYALCSIQARQTPHCSTRYNASSSGATLEAMCEQHDDEMQYLRSLKNASSGASTLSPDWFNIAGEWANSLSLGAGISDGNASNARLLSQFILAEPELSAELPSTAEALAVLAGSTLLMSTQDTPLVEFWNYTAKNSYMTVGQYQYFNATIRAQQYASGAKSGYQNGFYVVLVAVFAINIIVLVYFLKSQRPRNRLQRASESVQSGRQQPAQ</sequence>
<name>A0ACC3SPY6_9PEZI</name>
<protein>
    <submittedName>
        <fullName evidence="1">Uncharacterized protein</fullName>
    </submittedName>
</protein>
<evidence type="ECO:0000313" key="2">
    <source>
        <dbReference type="Proteomes" id="UP001320706"/>
    </source>
</evidence>
<evidence type="ECO:0000313" key="1">
    <source>
        <dbReference type="EMBL" id="KAK8220187.1"/>
    </source>
</evidence>
<dbReference type="EMBL" id="JAMKPW020000002">
    <property type="protein sequence ID" value="KAK8220187.1"/>
    <property type="molecule type" value="Genomic_DNA"/>
</dbReference>
<dbReference type="Proteomes" id="UP001320706">
    <property type="component" value="Unassembled WGS sequence"/>
</dbReference>
<accession>A0ACC3SPY6</accession>
<comment type="caution">
    <text evidence="1">The sequence shown here is derived from an EMBL/GenBank/DDBJ whole genome shotgun (WGS) entry which is preliminary data.</text>
</comment>